<evidence type="ECO:0000313" key="3">
    <source>
        <dbReference type="Proteomes" id="UP001408789"/>
    </source>
</evidence>
<keyword evidence="3" id="KW-1185">Reference proteome</keyword>
<dbReference type="PANTHER" id="PTHR31446:SF2">
    <property type="entry name" value="ACID PHOSPHATASE_VANADIUM-DEPENDENT HALOPEROXIDASE-RELATED PROTEIN"/>
    <property type="match status" value="1"/>
</dbReference>
<keyword evidence="1" id="KW-0472">Membrane</keyword>
<evidence type="ECO:0000256" key="1">
    <source>
        <dbReference type="SAM" id="Phobius"/>
    </source>
</evidence>
<dbReference type="Proteomes" id="UP001408789">
    <property type="component" value="Unassembled WGS sequence"/>
</dbReference>
<gene>
    <name evidence="2" type="ORF">SSX86_024443</name>
</gene>
<dbReference type="InterPro" id="IPR003832">
    <property type="entry name" value="DUF212"/>
</dbReference>
<name>A0AAP0GPM6_9ASTR</name>
<comment type="caution">
    <text evidence="2">The sequence shown here is derived from an EMBL/GenBank/DDBJ whole genome shotgun (WGS) entry which is preliminary data.</text>
</comment>
<proteinExistence type="predicted"/>
<reference evidence="2 3" key="1">
    <citation type="submission" date="2024-04" db="EMBL/GenBank/DDBJ databases">
        <title>The reference genome of an endangered Asteraceae, Deinandra increscens subsp. villosa, native to the Central Coast of California.</title>
        <authorList>
            <person name="Guilliams M."/>
            <person name="Hasenstab-Lehman K."/>
            <person name="Meyer R."/>
            <person name="Mcevoy S."/>
        </authorList>
    </citation>
    <scope>NUCLEOTIDE SEQUENCE [LARGE SCALE GENOMIC DNA]</scope>
    <source>
        <tissue evidence="2">Leaf</tissue>
    </source>
</reference>
<keyword evidence="1" id="KW-0812">Transmembrane</keyword>
<evidence type="ECO:0000313" key="2">
    <source>
        <dbReference type="EMBL" id="KAK9057076.1"/>
    </source>
</evidence>
<accession>A0AAP0GPM6</accession>
<dbReference type="EMBL" id="JBCNJP010000024">
    <property type="protein sequence ID" value="KAK9057076.1"/>
    <property type="molecule type" value="Genomic_DNA"/>
</dbReference>
<protein>
    <recommendedName>
        <fullName evidence="4">Acid phosphatase/vanadium-dependent haloperoxidase-related protein</fullName>
    </recommendedName>
</protein>
<dbReference type="Pfam" id="PF02681">
    <property type="entry name" value="DUF212"/>
    <property type="match status" value="1"/>
</dbReference>
<organism evidence="2 3">
    <name type="scientific">Deinandra increscens subsp. villosa</name>
    <dbReference type="NCBI Taxonomy" id="3103831"/>
    <lineage>
        <taxon>Eukaryota</taxon>
        <taxon>Viridiplantae</taxon>
        <taxon>Streptophyta</taxon>
        <taxon>Embryophyta</taxon>
        <taxon>Tracheophyta</taxon>
        <taxon>Spermatophyta</taxon>
        <taxon>Magnoliopsida</taxon>
        <taxon>eudicotyledons</taxon>
        <taxon>Gunneridae</taxon>
        <taxon>Pentapetalae</taxon>
        <taxon>asterids</taxon>
        <taxon>campanulids</taxon>
        <taxon>Asterales</taxon>
        <taxon>Asteraceae</taxon>
        <taxon>Asteroideae</taxon>
        <taxon>Heliantheae alliance</taxon>
        <taxon>Madieae</taxon>
        <taxon>Madiinae</taxon>
        <taxon>Deinandra</taxon>
    </lineage>
</organism>
<keyword evidence="1" id="KW-1133">Transmembrane helix</keyword>
<dbReference type="AlphaFoldDB" id="A0AAP0GPM6"/>
<sequence length="249" mass="26719">MLLHSWSFSSRSLHSTNQSIRIHYDDAARLYSRRRNLKVCSTIASLTAGADAIGEIAHNKVLIAATVCAAAGQLAKPFTASILYRRDFDPKAAISAGGFPSTHSSAVVATAMSLGLERFYFMGFSDSIFGLAVVYAALTMYDAQGVRREVGVHARTLNKVLTQNQPNTYASSDPNCSIESSSKKLLSSSESDNNSLLLEKRVNSSFLRDGIKTGSENSSQLKESIGHTEIEVAAGALLGVLASLVVYSF</sequence>
<dbReference type="PANTHER" id="PTHR31446">
    <property type="entry name" value="ACID PHOSPHATASE/VANADIUM-DEPENDENT HALOPEROXIDASE-RELATED PROTEIN"/>
    <property type="match status" value="1"/>
</dbReference>
<evidence type="ECO:0008006" key="4">
    <source>
        <dbReference type="Google" id="ProtNLM"/>
    </source>
</evidence>
<feature type="transmembrane region" description="Helical" evidence="1">
    <location>
        <begin position="119"/>
        <end position="138"/>
    </location>
</feature>